<accession>A0AA40ATV4</accession>
<dbReference type="EMBL" id="JAUIRO010000003">
    <property type="protein sequence ID" value="KAK0721918.1"/>
    <property type="molecule type" value="Genomic_DNA"/>
</dbReference>
<evidence type="ECO:0000256" key="1">
    <source>
        <dbReference type="ARBA" id="ARBA00022679"/>
    </source>
</evidence>
<reference evidence="2" key="1">
    <citation type="submission" date="2023-06" db="EMBL/GenBank/DDBJ databases">
        <title>Genome-scale phylogeny and comparative genomics of the fungal order Sordariales.</title>
        <authorList>
            <consortium name="Lawrence Berkeley National Laboratory"/>
            <person name="Hensen N."/>
            <person name="Bonometti L."/>
            <person name="Westerberg I."/>
            <person name="Brannstrom I.O."/>
            <person name="Guillou S."/>
            <person name="Cros-Aarteil S."/>
            <person name="Calhoun S."/>
            <person name="Haridas S."/>
            <person name="Kuo A."/>
            <person name="Mondo S."/>
            <person name="Pangilinan J."/>
            <person name="Riley R."/>
            <person name="LaButti K."/>
            <person name="Andreopoulos B."/>
            <person name="Lipzen A."/>
            <person name="Chen C."/>
            <person name="Yanf M."/>
            <person name="Daum C."/>
            <person name="Ng V."/>
            <person name="Clum A."/>
            <person name="Steindorff A."/>
            <person name="Ohm R."/>
            <person name="Martin F."/>
            <person name="Silar P."/>
            <person name="Natvig D."/>
            <person name="Lalanne C."/>
            <person name="Gautier V."/>
            <person name="Ament-velasquez S.L."/>
            <person name="Kruys A."/>
            <person name="Hutchinson M.I."/>
            <person name="Powell A.J."/>
            <person name="Barry K."/>
            <person name="Miller A.N."/>
            <person name="Grigoriev I.V."/>
            <person name="Debuchy R."/>
            <person name="Gladieux P."/>
            <person name="Thoren M.H."/>
            <person name="Johannesson H."/>
        </authorList>
    </citation>
    <scope>NUCLEOTIDE SEQUENCE</scope>
    <source>
        <strain evidence="2">SMH2392-1A</strain>
    </source>
</reference>
<protein>
    <submittedName>
        <fullName evidence="2">S-adenosyl-L-methionine-dependent methyltransferase</fullName>
    </submittedName>
</protein>
<name>A0AA40ATV4_9PEZI</name>
<dbReference type="Pfam" id="PF13489">
    <property type="entry name" value="Methyltransf_23"/>
    <property type="match status" value="1"/>
</dbReference>
<dbReference type="GeneID" id="85326959"/>
<dbReference type="AlphaFoldDB" id="A0AA40ATV4"/>
<comment type="caution">
    <text evidence="2">The sequence shown here is derived from an EMBL/GenBank/DDBJ whole genome shotgun (WGS) entry which is preliminary data.</text>
</comment>
<gene>
    <name evidence="2" type="ORF">B0T26DRAFT_739280</name>
</gene>
<proteinExistence type="predicted"/>
<sequence length="251" mass="26391">MAATTSSNDRFNTDAATWDGNPTVQRATALAHKAYLAHLEADTDATALATSDVLEIGCGTGLLSLALAPAVASLVAVDPAKGMIAALNAKLESQPSTTNVRTVCATLHGADDPRLQAAVAAGTGVNNGGEKGRRRFDLVVSHLVLHHVPDLDELLAVMFACLRTGGRVLLTDFEDFGPAARSFHPEAKMDGVARHGLKRTEMAALLAWVGFEDVRVETAFSVDKHVETQPGSGDVGPLVKFPFLLCSGRKP</sequence>
<organism evidence="2 3">
    <name type="scientific">Lasiosphaeria miniovina</name>
    <dbReference type="NCBI Taxonomy" id="1954250"/>
    <lineage>
        <taxon>Eukaryota</taxon>
        <taxon>Fungi</taxon>
        <taxon>Dikarya</taxon>
        <taxon>Ascomycota</taxon>
        <taxon>Pezizomycotina</taxon>
        <taxon>Sordariomycetes</taxon>
        <taxon>Sordariomycetidae</taxon>
        <taxon>Sordariales</taxon>
        <taxon>Lasiosphaeriaceae</taxon>
        <taxon>Lasiosphaeria</taxon>
    </lineage>
</organism>
<keyword evidence="2" id="KW-0489">Methyltransferase</keyword>
<dbReference type="CDD" id="cd02440">
    <property type="entry name" value="AdoMet_MTases"/>
    <property type="match status" value="1"/>
</dbReference>
<dbReference type="Gene3D" id="3.40.50.150">
    <property type="entry name" value="Vaccinia Virus protein VP39"/>
    <property type="match status" value="1"/>
</dbReference>
<dbReference type="GO" id="GO:0008168">
    <property type="term" value="F:methyltransferase activity"/>
    <property type="evidence" value="ECO:0007669"/>
    <property type="project" value="UniProtKB-KW"/>
</dbReference>
<dbReference type="RefSeq" id="XP_060297842.1">
    <property type="nucleotide sequence ID" value="XM_060443689.1"/>
</dbReference>
<dbReference type="SUPFAM" id="SSF53335">
    <property type="entry name" value="S-adenosyl-L-methionine-dependent methyltransferases"/>
    <property type="match status" value="1"/>
</dbReference>
<keyword evidence="3" id="KW-1185">Reference proteome</keyword>
<dbReference type="PANTHER" id="PTHR43861">
    <property type="entry name" value="TRANS-ACONITATE 2-METHYLTRANSFERASE-RELATED"/>
    <property type="match status" value="1"/>
</dbReference>
<dbReference type="Proteomes" id="UP001172101">
    <property type="component" value="Unassembled WGS sequence"/>
</dbReference>
<evidence type="ECO:0000313" key="3">
    <source>
        <dbReference type="Proteomes" id="UP001172101"/>
    </source>
</evidence>
<keyword evidence="1" id="KW-0808">Transferase</keyword>
<dbReference type="InterPro" id="IPR029063">
    <property type="entry name" value="SAM-dependent_MTases_sf"/>
</dbReference>
<dbReference type="PANTHER" id="PTHR43861:SF3">
    <property type="entry name" value="PUTATIVE (AFU_ORTHOLOGUE AFUA_2G14390)-RELATED"/>
    <property type="match status" value="1"/>
</dbReference>
<dbReference type="GO" id="GO:0032259">
    <property type="term" value="P:methylation"/>
    <property type="evidence" value="ECO:0007669"/>
    <property type="project" value="UniProtKB-KW"/>
</dbReference>
<evidence type="ECO:0000313" key="2">
    <source>
        <dbReference type="EMBL" id="KAK0721918.1"/>
    </source>
</evidence>